<dbReference type="EMBL" id="MDDR01000066">
    <property type="protein sequence ID" value="OIN43334.1"/>
    <property type="molecule type" value="Genomic_DNA"/>
</dbReference>
<feature type="compositionally biased region" description="Polar residues" evidence="1">
    <location>
        <begin position="110"/>
        <end position="128"/>
    </location>
</feature>
<protein>
    <submittedName>
        <fullName evidence="2">Uncharacterized protein</fullName>
    </submittedName>
</protein>
<sequence length="128" mass="13883">MTEQQLKQWKGLTITRELNVGVYYAGVFHKTFTLRVPVTGDLISAQEEHPNGPLQLVTVEVYRRQLLSLGDIPEEALTTDLLRASLTESDLGVIADADEELEKKLAPQNAALSTGGESSTDLSSAVTA</sequence>
<name>A0A1S2UA87_9PSED</name>
<evidence type="ECO:0000313" key="3">
    <source>
        <dbReference type="EMBL" id="SEE38194.1"/>
    </source>
</evidence>
<organism evidence="2 4">
    <name type="scientific">Pseudomonas costantinii</name>
    <dbReference type="NCBI Taxonomy" id="168469"/>
    <lineage>
        <taxon>Bacteria</taxon>
        <taxon>Pseudomonadati</taxon>
        <taxon>Pseudomonadota</taxon>
        <taxon>Gammaproteobacteria</taxon>
        <taxon>Pseudomonadales</taxon>
        <taxon>Pseudomonadaceae</taxon>
        <taxon>Pseudomonas</taxon>
    </lineage>
</organism>
<proteinExistence type="predicted"/>
<dbReference type="Proteomes" id="UP000182179">
    <property type="component" value="Unassembled WGS sequence"/>
</dbReference>
<evidence type="ECO:0000313" key="5">
    <source>
        <dbReference type="Proteomes" id="UP000182179"/>
    </source>
</evidence>
<comment type="caution">
    <text evidence="2">The sequence shown here is derived from an EMBL/GenBank/DDBJ whole genome shotgun (WGS) entry which is preliminary data.</text>
</comment>
<accession>A0A1S2UA87</accession>
<reference evidence="3 5" key="2">
    <citation type="submission" date="2016-10" db="EMBL/GenBank/DDBJ databases">
        <authorList>
            <person name="Varghese N."/>
            <person name="Submissions S."/>
        </authorList>
    </citation>
    <scope>NUCLEOTIDE SEQUENCE [LARGE SCALE GENOMIC DNA]</scope>
    <source>
        <strain evidence="3 5">BS2773</strain>
    </source>
</reference>
<evidence type="ECO:0000313" key="2">
    <source>
        <dbReference type="EMBL" id="OIN43334.1"/>
    </source>
</evidence>
<feature type="region of interest" description="Disordered" evidence="1">
    <location>
        <begin position="106"/>
        <end position="128"/>
    </location>
</feature>
<keyword evidence="5" id="KW-1185">Reference proteome</keyword>
<dbReference type="EMBL" id="FNTS01000002">
    <property type="protein sequence ID" value="SEE38194.1"/>
    <property type="molecule type" value="Genomic_DNA"/>
</dbReference>
<dbReference type="Proteomes" id="UP000181661">
    <property type="component" value="Unassembled WGS sequence"/>
</dbReference>
<dbReference type="AlphaFoldDB" id="A0A1S2UA87"/>
<evidence type="ECO:0000313" key="4">
    <source>
        <dbReference type="Proteomes" id="UP000181661"/>
    </source>
</evidence>
<dbReference type="RefSeq" id="WP_071487746.1">
    <property type="nucleotide sequence ID" value="NZ_FNTS01000002.1"/>
</dbReference>
<reference evidence="2 4" key="1">
    <citation type="submission" date="2016-08" db="EMBL/GenBank/DDBJ databases">
        <title>Draft genome sequence of Pseudomonas costantinii LMG 22119, type strain isolated from cultivated mushroom (Agaricus bisporus) sporophores.</title>
        <authorList>
            <person name="Tambong J.T."/>
        </authorList>
    </citation>
    <scope>NUCLEOTIDE SEQUENCE [LARGE SCALE GENOMIC DNA]</scope>
    <source>
        <strain evidence="2 4">LMG 22119</strain>
    </source>
</reference>
<evidence type="ECO:0000256" key="1">
    <source>
        <dbReference type="SAM" id="MobiDB-lite"/>
    </source>
</evidence>
<gene>
    <name evidence="2" type="ORF">BFL40_32300</name>
    <name evidence="3" type="ORF">SAMN04515675_5233</name>
</gene>
<dbReference type="OrthoDB" id="6555722at2"/>